<comment type="caution">
    <text evidence="2">The sequence shown here is derived from an EMBL/GenBank/DDBJ whole genome shotgun (WGS) entry which is preliminary data.</text>
</comment>
<feature type="non-terminal residue" evidence="2">
    <location>
        <position position="1"/>
    </location>
</feature>
<accession>A0A438W3K7</accession>
<dbReference type="InterPro" id="IPR001270">
    <property type="entry name" value="ClpA/B"/>
</dbReference>
<dbReference type="InterPro" id="IPR027417">
    <property type="entry name" value="P-loop_NTPase"/>
</dbReference>
<dbReference type="GO" id="GO:0006515">
    <property type="term" value="P:protein quality control for misfolded or incompletely synthesized proteins"/>
    <property type="evidence" value="ECO:0007669"/>
    <property type="project" value="TreeGrafter"/>
</dbReference>
<evidence type="ECO:0000259" key="1">
    <source>
        <dbReference type="Pfam" id="PF00004"/>
    </source>
</evidence>
<dbReference type="InterPro" id="IPR003959">
    <property type="entry name" value="ATPase_AAA_core"/>
</dbReference>
<sequence>DIKHVKEQLDNDHYSLKRPKERIVEYFATMQLLEMRHKKKPEKKDKTKGTILCFYGPPGVGKTSLANSIAKAIERPLVRIALGGLEDVNELRGHRRTYIGSMPGR</sequence>
<gene>
    <name evidence="2" type="ORF">EC518_13800</name>
</gene>
<dbReference type="SUPFAM" id="SSF52540">
    <property type="entry name" value="P-loop containing nucleoside triphosphate hydrolases"/>
    <property type="match status" value="1"/>
</dbReference>
<dbReference type="GO" id="GO:0004252">
    <property type="term" value="F:serine-type endopeptidase activity"/>
    <property type="evidence" value="ECO:0007669"/>
    <property type="project" value="InterPro"/>
</dbReference>
<dbReference type="PANTHER" id="PTHR43718:SF2">
    <property type="entry name" value="LON PROTEASE HOMOLOG, MITOCHONDRIAL"/>
    <property type="match status" value="1"/>
</dbReference>
<dbReference type="PANTHER" id="PTHR43718">
    <property type="entry name" value="LON PROTEASE"/>
    <property type="match status" value="1"/>
</dbReference>
<organism evidence="2 3">
    <name type="scientific">Helicobacter pylori</name>
    <name type="common">Campylobacter pylori</name>
    <dbReference type="NCBI Taxonomy" id="210"/>
    <lineage>
        <taxon>Bacteria</taxon>
        <taxon>Pseudomonadati</taxon>
        <taxon>Campylobacterota</taxon>
        <taxon>Epsilonproteobacteria</taxon>
        <taxon>Campylobacterales</taxon>
        <taxon>Helicobacteraceae</taxon>
        <taxon>Helicobacter</taxon>
    </lineage>
</organism>
<dbReference type="Proteomes" id="UP000289022">
    <property type="component" value="Unassembled WGS sequence"/>
</dbReference>
<protein>
    <submittedName>
        <fullName evidence="2">AAA family ATPase</fullName>
    </submittedName>
</protein>
<dbReference type="GO" id="GO:0005524">
    <property type="term" value="F:ATP binding"/>
    <property type="evidence" value="ECO:0007669"/>
    <property type="project" value="InterPro"/>
</dbReference>
<dbReference type="GO" id="GO:0004176">
    <property type="term" value="F:ATP-dependent peptidase activity"/>
    <property type="evidence" value="ECO:0007669"/>
    <property type="project" value="InterPro"/>
</dbReference>
<dbReference type="EMBL" id="RJGP01001376">
    <property type="protein sequence ID" value="RVZ18141.1"/>
    <property type="molecule type" value="Genomic_DNA"/>
</dbReference>
<dbReference type="InterPro" id="IPR027065">
    <property type="entry name" value="Lon_Prtase"/>
</dbReference>
<dbReference type="AlphaFoldDB" id="A0A438W3K7"/>
<dbReference type="Gene3D" id="3.40.50.300">
    <property type="entry name" value="P-loop containing nucleotide triphosphate hydrolases"/>
    <property type="match status" value="1"/>
</dbReference>
<reference evidence="2 3" key="1">
    <citation type="submission" date="2018-11" db="EMBL/GenBank/DDBJ databases">
        <title>Genetic determinants and prediction of antibiotic resistance phenotypes in Helicobacter pylori.</title>
        <authorList>
            <person name="Wagner K."/>
        </authorList>
    </citation>
    <scope>NUCLEOTIDE SEQUENCE [LARGE SCALE GENOMIC DNA]</scope>
    <source>
        <strain evidence="2 3">ZH70</strain>
    </source>
</reference>
<feature type="non-terminal residue" evidence="2">
    <location>
        <position position="105"/>
    </location>
</feature>
<name>A0A438W3K7_HELPX</name>
<proteinExistence type="predicted"/>
<dbReference type="PRINTS" id="PR00300">
    <property type="entry name" value="CLPPROTEASEA"/>
</dbReference>
<dbReference type="Pfam" id="PF00004">
    <property type="entry name" value="AAA"/>
    <property type="match status" value="1"/>
</dbReference>
<evidence type="ECO:0000313" key="3">
    <source>
        <dbReference type="Proteomes" id="UP000289022"/>
    </source>
</evidence>
<dbReference type="GO" id="GO:0016887">
    <property type="term" value="F:ATP hydrolysis activity"/>
    <property type="evidence" value="ECO:0007669"/>
    <property type="project" value="InterPro"/>
</dbReference>
<feature type="domain" description="ATPase AAA-type core" evidence="1">
    <location>
        <begin position="52"/>
        <end position="98"/>
    </location>
</feature>
<evidence type="ECO:0000313" key="2">
    <source>
        <dbReference type="EMBL" id="RVZ18141.1"/>
    </source>
</evidence>